<evidence type="ECO:0000256" key="1">
    <source>
        <dbReference type="SAM" id="MobiDB-lite"/>
    </source>
</evidence>
<feature type="transmembrane region" description="Helical" evidence="2">
    <location>
        <begin position="149"/>
        <end position="180"/>
    </location>
</feature>
<keyword evidence="2" id="KW-0472">Membrane</keyword>
<reference evidence="4" key="2">
    <citation type="journal article" date="2018" name="BMC Genomics">
        <title>A manually annotated Actinidia chinensis var. chinensis (kiwifruit) genome highlights the challenges associated with draft genomes and gene prediction in plants.</title>
        <authorList>
            <person name="Pilkington S.M."/>
            <person name="Crowhurst R."/>
            <person name="Hilario E."/>
            <person name="Nardozza S."/>
            <person name="Fraser L."/>
            <person name="Peng Y."/>
            <person name="Gunaseelan K."/>
            <person name="Simpson R."/>
            <person name="Tahir J."/>
            <person name="Deroles S.C."/>
            <person name="Templeton K."/>
            <person name="Luo Z."/>
            <person name="Davy M."/>
            <person name="Cheng C."/>
            <person name="McNeilage M."/>
            <person name="Scaglione D."/>
            <person name="Liu Y."/>
            <person name="Zhang Q."/>
            <person name="Datson P."/>
            <person name="De Silva N."/>
            <person name="Gardiner S.E."/>
            <person name="Bassett H."/>
            <person name="Chagne D."/>
            <person name="McCallum J."/>
            <person name="Dzierzon H."/>
            <person name="Deng C."/>
            <person name="Wang Y.Y."/>
            <person name="Barron L."/>
            <person name="Manako K."/>
            <person name="Bowen J."/>
            <person name="Foster T.M."/>
            <person name="Erridge Z.A."/>
            <person name="Tiffin H."/>
            <person name="Waite C.N."/>
            <person name="Davies K.M."/>
            <person name="Grierson E.P."/>
            <person name="Laing W.A."/>
            <person name="Kirk R."/>
            <person name="Chen X."/>
            <person name="Wood M."/>
            <person name="Montefiori M."/>
            <person name="Brummell D.A."/>
            <person name="Schwinn K.E."/>
            <person name="Catanach A."/>
            <person name="Fullerton C."/>
            <person name="Li D."/>
            <person name="Meiyalaghan S."/>
            <person name="Nieuwenhuizen N."/>
            <person name="Read N."/>
            <person name="Prakash R."/>
            <person name="Hunter D."/>
            <person name="Zhang H."/>
            <person name="McKenzie M."/>
            <person name="Knabel M."/>
            <person name="Harris A."/>
            <person name="Allan A.C."/>
            <person name="Gleave A."/>
            <person name="Chen A."/>
            <person name="Janssen B.J."/>
            <person name="Plunkett B."/>
            <person name="Ampomah-Dwamena C."/>
            <person name="Voogd C."/>
            <person name="Leif D."/>
            <person name="Lafferty D."/>
            <person name="Souleyre E.J.F."/>
            <person name="Varkonyi-Gasic E."/>
            <person name="Gambi F."/>
            <person name="Hanley J."/>
            <person name="Yao J.L."/>
            <person name="Cheung J."/>
            <person name="David K.M."/>
            <person name="Warren B."/>
            <person name="Marsh K."/>
            <person name="Snowden K.C."/>
            <person name="Lin-Wang K."/>
            <person name="Brian L."/>
            <person name="Martinez-Sanchez M."/>
            <person name="Wang M."/>
            <person name="Ileperuma N."/>
            <person name="Macnee N."/>
            <person name="Campin R."/>
            <person name="McAtee P."/>
            <person name="Drummond R.S.M."/>
            <person name="Espley R.V."/>
            <person name="Ireland H.S."/>
            <person name="Wu R."/>
            <person name="Atkinson R.G."/>
            <person name="Karunairetnam S."/>
            <person name="Bulley S."/>
            <person name="Chunkath S."/>
            <person name="Hanley Z."/>
            <person name="Storey R."/>
            <person name="Thrimawithana A.H."/>
            <person name="Thomson S."/>
            <person name="David C."/>
            <person name="Testolin R."/>
            <person name="Huang H."/>
            <person name="Hellens R.P."/>
            <person name="Schaffer R.J."/>
        </authorList>
    </citation>
    <scope>NUCLEOTIDE SEQUENCE [LARGE SCALE GENOMIC DNA]</scope>
    <source>
        <strain evidence="4">cv. Red5</strain>
    </source>
</reference>
<evidence type="ECO:0000313" key="4">
    <source>
        <dbReference type="Proteomes" id="UP000241394"/>
    </source>
</evidence>
<name>A0A2R6RN92_ACTCC</name>
<dbReference type="InParanoid" id="A0A2R6RN92"/>
<dbReference type="AlphaFoldDB" id="A0A2R6RN92"/>
<dbReference type="InterPro" id="IPR045880">
    <property type="entry name" value="ZCF37"/>
</dbReference>
<dbReference type="PANTHER" id="PTHR35275">
    <property type="entry name" value="ZCF37"/>
    <property type="match status" value="1"/>
</dbReference>
<dbReference type="OrthoDB" id="1932497at2759"/>
<dbReference type="EMBL" id="NKQK01000004">
    <property type="protein sequence ID" value="PSS31491.1"/>
    <property type="molecule type" value="Genomic_DNA"/>
</dbReference>
<dbReference type="Gramene" id="PSS31491">
    <property type="protein sequence ID" value="PSS31491"/>
    <property type="gene ID" value="CEY00_Acc04788"/>
</dbReference>
<keyword evidence="2" id="KW-0812">Transmembrane</keyword>
<sequence length="201" mass="23309">MVNPFICGCGSFHHQAEDDDDESCSPCSTPRRQKKSSNNIFRSKDNKNPYSTCGRDKFSALLAKLEDKRQEIYTQMGSEDVCYVRFVYTNSNKFKPVVVKVREKEQKKYTFDDNKSKSMADNSVSSDRFPIDSGDETTKKKMEMWRPYYLTEVIIFILLVLTVFRLTIAILCTSLVWYLVSGISNAERRRKKQDLICKKGE</sequence>
<dbReference type="OMA" id="CCTSVWW"/>
<keyword evidence="4" id="KW-1185">Reference proteome</keyword>
<feature type="compositionally biased region" description="Polar residues" evidence="1">
    <location>
        <begin position="25"/>
        <end position="41"/>
    </location>
</feature>
<evidence type="ECO:0000313" key="3">
    <source>
        <dbReference type="EMBL" id="PSS31491.1"/>
    </source>
</evidence>
<gene>
    <name evidence="3" type="ORF">CEY00_Acc04788</name>
</gene>
<proteinExistence type="predicted"/>
<dbReference type="Proteomes" id="UP000241394">
    <property type="component" value="Chromosome LG4"/>
</dbReference>
<feature type="region of interest" description="Disordered" evidence="1">
    <location>
        <begin position="15"/>
        <end position="48"/>
    </location>
</feature>
<dbReference type="PANTHER" id="PTHR35275:SF1">
    <property type="entry name" value="OS07G0585900 PROTEIN"/>
    <property type="match status" value="1"/>
</dbReference>
<keyword evidence="2" id="KW-1133">Transmembrane helix</keyword>
<accession>A0A2R6RN92</accession>
<organism evidence="3 4">
    <name type="scientific">Actinidia chinensis var. chinensis</name>
    <name type="common">Chinese soft-hair kiwi</name>
    <dbReference type="NCBI Taxonomy" id="1590841"/>
    <lineage>
        <taxon>Eukaryota</taxon>
        <taxon>Viridiplantae</taxon>
        <taxon>Streptophyta</taxon>
        <taxon>Embryophyta</taxon>
        <taxon>Tracheophyta</taxon>
        <taxon>Spermatophyta</taxon>
        <taxon>Magnoliopsida</taxon>
        <taxon>eudicotyledons</taxon>
        <taxon>Gunneridae</taxon>
        <taxon>Pentapetalae</taxon>
        <taxon>asterids</taxon>
        <taxon>Ericales</taxon>
        <taxon>Actinidiaceae</taxon>
        <taxon>Actinidia</taxon>
    </lineage>
</organism>
<dbReference type="STRING" id="1590841.A0A2R6RN92"/>
<protein>
    <submittedName>
        <fullName evidence="3">Mucin-5B like</fullName>
    </submittedName>
</protein>
<reference evidence="3 4" key="1">
    <citation type="submission" date="2017-07" db="EMBL/GenBank/DDBJ databases">
        <title>An improved, manually edited Actinidia chinensis var. chinensis (kiwifruit) genome highlights the challenges associated with draft genomes and gene prediction in plants.</title>
        <authorList>
            <person name="Pilkington S."/>
            <person name="Crowhurst R."/>
            <person name="Hilario E."/>
            <person name="Nardozza S."/>
            <person name="Fraser L."/>
            <person name="Peng Y."/>
            <person name="Gunaseelan K."/>
            <person name="Simpson R."/>
            <person name="Tahir J."/>
            <person name="Deroles S."/>
            <person name="Templeton K."/>
            <person name="Luo Z."/>
            <person name="Davy M."/>
            <person name="Cheng C."/>
            <person name="Mcneilage M."/>
            <person name="Scaglione D."/>
            <person name="Liu Y."/>
            <person name="Zhang Q."/>
            <person name="Datson P."/>
            <person name="De Silva N."/>
            <person name="Gardiner S."/>
            <person name="Bassett H."/>
            <person name="Chagne D."/>
            <person name="Mccallum J."/>
            <person name="Dzierzon H."/>
            <person name="Deng C."/>
            <person name="Wang Y.-Y."/>
            <person name="Barron N."/>
            <person name="Manako K."/>
            <person name="Bowen J."/>
            <person name="Foster T."/>
            <person name="Erridge Z."/>
            <person name="Tiffin H."/>
            <person name="Waite C."/>
            <person name="Davies K."/>
            <person name="Grierson E."/>
            <person name="Laing W."/>
            <person name="Kirk R."/>
            <person name="Chen X."/>
            <person name="Wood M."/>
            <person name="Montefiori M."/>
            <person name="Brummell D."/>
            <person name="Schwinn K."/>
            <person name="Catanach A."/>
            <person name="Fullerton C."/>
            <person name="Li D."/>
            <person name="Meiyalaghan S."/>
            <person name="Nieuwenhuizen N."/>
            <person name="Read N."/>
            <person name="Prakash R."/>
            <person name="Hunter D."/>
            <person name="Zhang H."/>
            <person name="Mckenzie M."/>
            <person name="Knabel M."/>
            <person name="Harris A."/>
            <person name="Allan A."/>
            <person name="Chen A."/>
            <person name="Janssen B."/>
            <person name="Plunkett B."/>
            <person name="Dwamena C."/>
            <person name="Voogd C."/>
            <person name="Leif D."/>
            <person name="Lafferty D."/>
            <person name="Souleyre E."/>
            <person name="Varkonyi-Gasic E."/>
            <person name="Gambi F."/>
            <person name="Hanley J."/>
            <person name="Yao J.-L."/>
            <person name="Cheung J."/>
            <person name="David K."/>
            <person name="Warren B."/>
            <person name="Marsh K."/>
            <person name="Snowden K."/>
            <person name="Lin-Wang K."/>
            <person name="Brian L."/>
            <person name="Martinez-Sanchez M."/>
            <person name="Wang M."/>
            <person name="Ileperuma N."/>
            <person name="Macnee N."/>
            <person name="Campin R."/>
            <person name="Mcatee P."/>
            <person name="Drummond R."/>
            <person name="Espley R."/>
            <person name="Ireland H."/>
            <person name="Wu R."/>
            <person name="Atkinson R."/>
            <person name="Karunairetnam S."/>
            <person name="Bulley S."/>
            <person name="Chunkath S."/>
            <person name="Hanley Z."/>
            <person name="Storey R."/>
            <person name="Thrimawithana A."/>
            <person name="Thomson S."/>
            <person name="David C."/>
            <person name="Testolin R."/>
        </authorList>
    </citation>
    <scope>NUCLEOTIDE SEQUENCE [LARGE SCALE GENOMIC DNA]</scope>
    <source>
        <strain evidence="4">cv. Red5</strain>
        <tissue evidence="3">Young leaf</tissue>
    </source>
</reference>
<comment type="caution">
    <text evidence="3">The sequence shown here is derived from an EMBL/GenBank/DDBJ whole genome shotgun (WGS) entry which is preliminary data.</text>
</comment>
<evidence type="ECO:0000256" key="2">
    <source>
        <dbReference type="SAM" id="Phobius"/>
    </source>
</evidence>